<proteinExistence type="predicted"/>
<evidence type="ECO:0000256" key="1">
    <source>
        <dbReference type="SAM" id="MobiDB-lite"/>
    </source>
</evidence>
<dbReference type="RefSeq" id="WP_252818985.1">
    <property type="nucleotide sequence ID" value="NZ_JAMXQS010000005.1"/>
</dbReference>
<dbReference type="Proteomes" id="UP001205906">
    <property type="component" value="Unassembled WGS sequence"/>
</dbReference>
<keyword evidence="2" id="KW-0812">Transmembrane</keyword>
<evidence type="ECO:0000313" key="3">
    <source>
        <dbReference type="EMBL" id="MCO6050398.1"/>
    </source>
</evidence>
<sequence>MGAITENLWLIVVAGGPILIAVLIVFALTQRRKRTAAEKQATERATAELYSPRDRGAPPHNN</sequence>
<accession>A0ABT1C6W4</accession>
<keyword evidence="4" id="KW-1185">Reference proteome</keyword>
<keyword evidence="2" id="KW-0472">Membrane</keyword>
<feature type="transmembrane region" description="Helical" evidence="2">
    <location>
        <begin position="6"/>
        <end position="29"/>
    </location>
</feature>
<name>A0ABT1C6W4_9HYPH</name>
<reference evidence="3 4" key="1">
    <citation type="submission" date="2022-06" db="EMBL/GenBank/DDBJ databases">
        <title>Mesorhizobium sp. strain RP14 Genome sequencing and assembly.</title>
        <authorList>
            <person name="Kim I."/>
        </authorList>
    </citation>
    <scope>NUCLEOTIDE SEQUENCE [LARGE SCALE GENOMIC DNA]</scope>
    <source>
        <strain evidence="4">RP14(2022)</strain>
    </source>
</reference>
<evidence type="ECO:0000313" key="4">
    <source>
        <dbReference type="Proteomes" id="UP001205906"/>
    </source>
</evidence>
<comment type="caution">
    <text evidence="3">The sequence shown here is derived from an EMBL/GenBank/DDBJ whole genome shotgun (WGS) entry which is preliminary data.</text>
</comment>
<gene>
    <name evidence="3" type="ORF">NGM99_11455</name>
</gene>
<feature type="region of interest" description="Disordered" evidence="1">
    <location>
        <begin position="35"/>
        <end position="62"/>
    </location>
</feature>
<evidence type="ECO:0000256" key="2">
    <source>
        <dbReference type="SAM" id="Phobius"/>
    </source>
</evidence>
<protein>
    <recommendedName>
        <fullName evidence="5">LPXTG cell wall anchor domain-containing protein</fullName>
    </recommendedName>
</protein>
<organism evidence="3 4">
    <name type="scientific">Mesorhizobium liriopis</name>
    <dbReference type="NCBI Taxonomy" id="2953882"/>
    <lineage>
        <taxon>Bacteria</taxon>
        <taxon>Pseudomonadati</taxon>
        <taxon>Pseudomonadota</taxon>
        <taxon>Alphaproteobacteria</taxon>
        <taxon>Hyphomicrobiales</taxon>
        <taxon>Phyllobacteriaceae</taxon>
        <taxon>Mesorhizobium</taxon>
    </lineage>
</organism>
<dbReference type="EMBL" id="JAMXQS010000005">
    <property type="protein sequence ID" value="MCO6050398.1"/>
    <property type="molecule type" value="Genomic_DNA"/>
</dbReference>
<keyword evidence="2" id="KW-1133">Transmembrane helix</keyword>
<evidence type="ECO:0008006" key="5">
    <source>
        <dbReference type="Google" id="ProtNLM"/>
    </source>
</evidence>